<evidence type="ECO:0000313" key="4">
    <source>
        <dbReference type="Proteomes" id="UP001501170"/>
    </source>
</evidence>
<name>A0ABN3H6B5_9ACTN</name>
<accession>A0ABN3H6B5</accession>
<feature type="domain" description="DUF222" evidence="2">
    <location>
        <begin position="51"/>
        <end position="386"/>
    </location>
</feature>
<dbReference type="Proteomes" id="UP001501170">
    <property type="component" value="Unassembled WGS sequence"/>
</dbReference>
<keyword evidence="3" id="KW-0255">Endonuclease</keyword>
<evidence type="ECO:0000259" key="2">
    <source>
        <dbReference type="Pfam" id="PF02720"/>
    </source>
</evidence>
<keyword evidence="3" id="KW-0540">Nuclease</keyword>
<protein>
    <submittedName>
        <fullName evidence="3">HNH endonuclease signature motif containing protein</fullName>
    </submittedName>
</protein>
<evidence type="ECO:0000256" key="1">
    <source>
        <dbReference type="SAM" id="MobiDB-lite"/>
    </source>
</evidence>
<proteinExistence type="predicted"/>
<organism evidence="3 4">
    <name type="scientific">Gordonia cholesterolivorans</name>
    <dbReference type="NCBI Taxonomy" id="559625"/>
    <lineage>
        <taxon>Bacteria</taxon>
        <taxon>Bacillati</taxon>
        <taxon>Actinomycetota</taxon>
        <taxon>Actinomycetes</taxon>
        <taxon>Mycobacteriales</taxon>
        <taxon>Gordoniaceae</taxon>
        <taxon>Gordonia</taxon>
    </lineage>
</organism>
<keyword evidence="3" id="KW-0378">Hydrolase</keyword>
<dbReference type="InterPro" id="IPR003615">
    <property type="entry name" value="HNH_nuc"/>
</dbReference>
<sequence>MSDSITDSVATVVATGALPDQPAELLALIDAAAVKLAETSLSPETEPELLAHTQTAERIRRRWDGVSAALLVEVSDRNAHRTAGYLNPHQYLSQGLRLGTREAGRRLRMAEAIGEFSNFQGQTLPPRKPATAAAVAAGTVGAEHALVISAVLAKVPGCISPEVKARAEAELAQAAVGLNPDDLGKVGDRLLAHLDPDGQESDHVDRQRRRGITILPQDRQLMSKVRGAMTPELRAKFEVILTAWAAPGMNNPADPDSPTGTIDAESIDVEVLAAARGRDLRSAAQRTHDALLALCDYVLAHGGLGAPSRIPAELVITVTDQELAAHAGIALTATGTRVPIGELVRLAADAVPHLAVFRNHTSEVLYQGRGARCASKAQRLALFARDRGCAAPGCDRPFAQTQAHHAPDWVTPAGRTDIDALGAACGRHNRAVGTKRGQWETIILPDGPDAGRMAWRPATTEHPWRLNPIHHAGQPKNRHPPDSDGRRSSRPAIRSAEDSGPVTLSAMRRPACPAARGSYRRARAAPPVRPPDRDPPEC</sequence>
<dbReference type="CDD" id="cd00085">
    <property type="entry name" value="HNHc"/>
    <property type="match status" value="1"/>
</dbReference>
<gene>
    <name evidence="3" type="ORF">GCM10009855_07180</name>
</gene>
<dbReference type="InterPro" id="IPR003870">
    <property type="entry name" value="DUF222"/>
</dbReference>
<evidence type="ECO:0000313" key="3">
    <source>
        <dbReference type="EMBL" id="GAA2370433.1"/>
    </source>
</evidence>
<reference evidence="3 4" key="1">
    <citation type="journal article" date="2019" name="Int. J. Syst. Evol. Microbiol.">
        <title>The Global Catalogue of Microorganisms (GCM) 10K type strain sequencing project: providing services to taxonomists for standard genome sequencing and annotation.</title>
        <authorList>
            <consortium name="The Broad Institute Genomics Platform"/>
            <consortium name="The Broad Institute Genome Sequencing Center for Infectious Disease"/>
            <person name="Wu L."/>
            <person name="Ma J."/>
        </authorList>
    </citation>
    <scope>NUCLEOTIDE SEQUENCE [LARGE SCALE GENOMIC DNA]</scope>
    <source>
        <strain evidence="3 4">JCM 16227</strain>
    </source>
</reference>
<keyword evidence="4" id="KW-1185">Reference proteome</keyword>
<feature type="region of interest" description="Disordered" evidence="1">
    <location>
        <begin position="465"/>
        <end position="538"/>
    </location>
</feature>
<dbReference type="Pfam" id="PF02720">
    <property type="entry name" value="DUF222"/>
    <property type="match status" value="1"/>
</dbReference>
<dbReference type="RefSeq" id="WP_346074964.1">
    <property type="nucleotide sequence ID" value="NZ_BAAARB010000003.1"/>
</dbReference>
<dbReference type="EMBL" id="BAAARB010000003">
    <property type="protein sequence ID" value="GAA2370433.1"/>
    <property type="molecule type" value="Genomic_DNA"/>
</dbReference>
<comment type="caution">
    <text evidence="3">The sequence shown here is derived from an EMBL/GenBank/DDBJ whole genome shotgun (WGS) entry which is preliminary data.</text>
</comment>
<dbReference type="GO" id="GO:0004519">
    <property type="term" value="F:endonuclease activity"/>
    <property type="evidence" value="ECO:0007669"/>
    <property type="project" value="UniProtKB-KW"/>
</dbReference>